<sequence length="174" mass="19503">MLIHSMLAATAMLQPSDEEAVLQTVDRFFEAYYDRNVAGVKATLAQGALGHGLVVNGDSRGITAPLDMHQWAESLKTLTTRNNELYWEPKVEIRAGSLAQFWAPYVIEVDGVLTHCGIDAFTLVKAQDEWKLSSLQFTMEPRGCDELGYDIRREGMRPASLVEHLEGKIRLPRQ</sequence>
<keyword evidence="2" id="KW-1185">Reference proteome</keyword>
<dbReference type="Proteomes" id="UP001595607">
    <property type="component" value="Unassembled WGS sequence"/>
</dbReference>
<dbReference type="SUPFAM" id="SSF54427">
    <property type="entry name" value="NTF2-like"/>
    <property type="match status" value="1"/>
</dbReference>
<dbReference type="EMBL" id="JBHRVA010000002">
    <property type="protein sequence ID" value="MFC3302828.1"/>
    <property type="molecule type" value="Genomic_DNA"/>
</dbReference>
<organism evidence="1 2">
    <name type="scientific">Parvularcula lutaonensis</name>
    <dbReference type="NCBI Taxonomy" id="491923"/>
    <lineage>
        <taxon>Bacteria</taxon>
        <taxon>Pseudomonadati</taxon>
        <taxon>Pseudomonadota</taxon>
        <taxon>Alphaproteobacteria</taxon>
        <taxon>Parvularculales</taxon>
        <taxon>Parvularculaceae</taxon>
        <taxon>Parvularcula</taxon>
    </lineage>
</organism>
<name>A0ABV7MCR4_9PROT</name>
<evidence type="ECO:0000313" key="2">
    <source>
        <dbReference type="Proteomes" id="UP001595607"/>
    </source>
</evidence>
<accession>A0ABV7MCR4</accession>
<comment type="caution">
    <text evidence="1">The sequence shown here is derived from an EMBL/GenBank/DDBJ whole genome shotgun (WGS) entry which is preliminary data.</text>
</comment>
<gene>
    <name evidence="1" type="ORF">ACFONP_08795</name>
</gene>
<proteinExistence type="predicted"/>
<evidence type="ECO:0000313" key="1">
    <source>
        <dbReference type="EMBL" id="MFC3302828.1"/>
    </source>
</evidence>
<dbReference type="RefSeq" id="WP_189571713.1">
    <property type="nucleotide sequence ID" value="NZ_BMXU01000001.1"/>
</dbReference>
<dbReference type="InterPro" id="IPR032710">
    <property type="entry name" value="NTF2-like_dom_sf"/>
</dbReference>
<dbReference type="Gene3D" id="3.10.450.50">
    <property type="match status" value="1"/>
</dbReference>
<evidence type="ECO:0008006" key="3">
    <source>
        <dbReference type="Google" id="ProtNLM"/>
    </source>
</evidence>
<reference evidence="2" key="1">
    <citation type="journal article" date="2019" name="Int. J. Syst. Evol. Microbiol.">
        <title>The Global Catalogue of Microorganisms (GCM) 10K type strain sequencing project: providing services to taxonomists for standard genome sequencing and annotation.</title>
        <authorList>
            <consortium name="The Broad Institute Genomics Platform"/>
            <consortium name="The Broad Institute Genome Sequencing Center for Infectious Disease"/>
            <person name="Wu L."/>
            <person name="Ma J."/>
        </authorList>
    </citation>
    <scope>NUCLEOTIDE SEQUENCE [LARGE SCALE GENOMIC DNA]</scope>
    <source>
        <strain evidence="2">KCTC 22245</strain>
    </source>
</reference>
<protein>
    <recommendedName>
        <fullName evidence="3">SnoaL-like domain-containing protein</fullName>
    </recommendedName>
</protein>